<reference evidence="3 4" key="1">
    <citation type="submission" date="2011-04" db="EMBL/GenBank/DDBJ databases">
        <authorList>
            <person name="Muzny D."/>
            <person name="Qin X."/>
            <person name="Deng J."/>
            <person name="Jiang H."/>
            <person name="Liu Y."/>
            <person name="Qu J."/>
            <person name="Song X.-Z."/>
            <person name="Zhang L."/>
            <person name="Thornton R."/>
            <person name="Coyle M."/>
            <person name="Francisco L."/>
            <person name="Jackson L."/>
            <person name="Javaid M."/>
            <person name="Korchina V."/>
            <person name="Kovar C."/>
            <person name="Mata R."/>
            <person name="Mathew T."/>
            <person name="Ngo R."/>
            <person name="Nguyen L."/>
            <person name="Nguyen N."/>
            <person name="Okwuonu G."/>
            <person name="Ongeri F."/>
            <person name="Pham C."/>
            <person name="Simmons D."/>
            <person name="Wilczek-Boney K."/>
            <person name="Hale W."/>
            <person name="Jakkamsetti A."/>
            <person name="Pham P."/>
            <person name="Ruth R."/>
            <person name="San Lucas F."/>
            <person name="Warren J."/>
            <person name="Zhang J."/>
            <person name="Zhao Z."/>
            <person name="Zhou C."/>
            <person name="Zhu D."/>
            <person name="Lee S."/>
            <person name="Bess C."/>
            <person name="Blankenburg K."/>
            <person name="Forbes L."/>
            <person name="Fu Q."/>
            <person name="Gubbala S."/>
            <person name="Hirani K."/>
            <person name="Jayaseelan J.C."/>
            <person name="Lara F."/>
            <person name="Munidasa M."/>
            <person name="Palculict T."/>
            <person name="Patil S."/>
            <person name="Pu L.-L."/>
            <person name="Saada N."/>
            <person name="Tang L."/>
            <person name="Weissenberger G."/>
            <person name="Zhu Y."/>
            <person name="Hemphill L."/>
            <person name="Shang Y."/>
            <person name="Youmans B."/>
            <person name="Ayvaz T."/>
            <person name="Ross M."/>
            <person name="Santibanez J."/>
            <person name="Aqrawi P."/>
            <person name="Gross S."/>
            <person name="Joshi V."/>
            <person name="Fowler G."/>
            <person name="Nazareth L."/>
            <person name="Reid J."/>
            <person name="Worley K."/>
            <person name="Petrosino J."/>
            <person name="Highlander S."/>
            <person name="Gibbs R."/>
        </authorList>
    </citation>
    <scope>NUCLEOTIDE SEQUENCE [LARGE SCALE GENOMIC DNA]</scope>
    <source>
        <strain evidence="3 4">2681</strain>
    </source>
</reference>
<gene>
    <name evidence="3" type="primary">spsA</name>
    <name evidence="3" type="ORF">HMPREF9372_0950</name>
</gene>
<evidence type="ECO:0000256" key="1">
    <source>
        <dbReference type="ARBA" id="ARBA00006739"/>
    </source>
</evidence>
<protein>
    <submittedName>
        <fullName evidence="3">Spore coat polysaccharide biosynthesis protein SpsA</fullName>
    </submittedName>
</protein>
<evidence type="ECO:0000259" key="2">
    <source>
        <dbReference type="Pfam" id="PF00535"/>
    </source>
</evidence>
<comment type="similarity">
    <text evidence="1">Belongs to the glycosyltransferase 2 family.</text>
</comment>
<dbReference type="Pfam" id="PF00535">
    <property type="entry name" value="Glycos_transf_2"/>
    <property type="match status" value="1"/>
</dbReference>
<dbReference type="InterPro" id="IPR029044">
    <property type="entry name" value="Nucleotide-diphossugar_trans"/>
</dbReference>
<dbReference type="Gene3D" id="3.40.50.720">
    <property type="entry name" value="NAD(P)-binding Rossmann-like Domain"/>
    <property type="match status" value="1"/>
</dbReference>
<dbReference type="HOGENOM" id="CLU_787344_0_0_9"/>
<dbReference type="PANTHER" id="PTHR22916:SF3">
    <property type="entry name" value="UDP-GLCNAC:BETAGAL BETA-1,3-N-ACETYLGLUCOSAMINYLTRANSFERASE-LIKE PROTEIN 1"/>
    <property type="match status" value="1"/>
</dbReference>
<dbReference type="Proteomes" id="UP000005316">
    <property type="component" value="Unassembled WGS sequence"/>
</dbReference>
<dbReference type="InterPro" id="IPR001173">
    <property type="entry name" value="Glyco_trans_2-like"/>
</dbReference>
<evidence type="ECO:0000313" key="4">
    <source>
        <dbReference type="Proteomes" id="UP000005316"/>
    </source>
</evidence>
<dbReference type="eggNOG" id="COG1215">
    <property type="taxonomic scope" value="Bacteria"/>
</dbReference>
<comment type="caution">
    <text evidence="3">The sequence shown here is derived from an EMBL/GenBank/DDBJ whole genome shotgun (WGS) entry which is preliminary data.</text>
</comment>
<dbReference type="AlphaFoldDB" id="F9DQ70"/>
<accession>F9DQ70</accession>
<sequence length="295" mass="34186">MKIKAIFKENGGQGSAFNIGIENATGDVIAFLDADDYWYSTKLEVIIPYHQKYDGVQHNLLINGESRYVFLEKQGASTREDFIKYGFTGAIPTSGLSYARDVLKKKVGMIPEKEFTICADNYVRSLFLVYHDTLTINEPLGYYRAHSTNHFFNNKKQHMDLLVSATNQALERYNNEFNCELPMCEDHIYIYANRMYESLKIKSSDQKRYIIYGNGYAGNHYFERLKSSNQVVVAFASTYPTQESFNELPLWGVKELKDHEDQYDKILIASQQMVEIYDYLLEQGLKETKIIHPQM</sequence>
<evidence type="ECO:0000313" key="3">
    <source>
        <dbReference type="EMBL" id="EGQ27047.1"/>
    </source>
</evidence>
<proteinExistence type="inferred from homology"/>
<dbReference type="SUPFAM" id="SSF53448">
    <property type="entry name" value="Nucleotide-diphospho-sugar transferases"/>
    <property type="match status" value="1"/>
</dbReference>
<dbReference type="PANTHER" id="PTHR22916">
    <property type="entry name" value="GLYCOSYLTRANSFERASE"/>
    <property type="match status" value="1"/>
</dbReference>
<feature type="domain" description="Glycosyltransferase 2-like" evidence="2">
    <location>
        <begin position="3"/>
        <end position="68"/>
    </location>
</feature>
<dbReference type="Gene3D" id="3.90.550.10">
    <property type="entry name" value="Spore Coat Polysaccharide Biosynthesis Protein SpsA, Chain A"/>
    <property type="match status" value="1"/>
</dbReference>
<name>F9DQ70_9BACL</name>
<organism evidence="3 4">
    <name type="scientific">Sporosarcina newyorkensis 2681</name>
    <dbReference type="NCBI Taxonomy" id="1027292"/>
    <lineage>
        <taxon>Bacteria</taxon>
        <taxon>Bacillati</taxon>
        <taxon>Bacillota</taxon>
        <taxon>Bacilli</taxon>
        <taxon>Bacillales</taxon>
        <taxon>Caryophanaceae</taxon>
        <taxon>Sporosarcina</taxon>
    </lineage>
</organism>
<dbReference type="EMBL" id="AFPZ01000023">
    <property type="protein sequence ID" value="EGQ27047.1"/>
    <property type="molecule type" value="Genomic_DNA"/>
</dbReference>
<dbReference type="GO" id="GO:0016758">
    <property type="term" value="F:hexosyltransferase activity"/>
    <property type="evidence" value="ECO:0007669"/>
    <property type="project" value="UniProtKB-ARBA"/>
</dbReference>